<dbReference type="RefSeq" id="WP_152211338.1">
    <property type="nucleotide sequence ID" value="NZ_WFLN01000004.1"/>
</dbReference>
<dbReference type="SUPFAM" id="SSF52540">
    <property type="entry name" value="P-loop containing nucleoside triphosphate hydrolases"/>
    <property type="match status" value="1"/>
</dbReference>
<reference evidence="5 6" key="1">
    <citation type="submission" date="2019-10" db="EMBL/GenBank/DDBJ databases">
        <title>New genus of Silvanigrellaceae.</title>
        <authorList>
            <person name="Pitt A."/>
            <person name="Hahn M.W."/>
        </authorList>
    </citation>
    <scope>NUCLEOTIDE SEQUENCE [LARGE SCALE GENOMIC DNA]</scope>
    <source>
        <strain evidence="5 6">33A1-SZDP</strain>
    </source>
</reference>
<dbReference type="InterPro" id="IPR003593">
    <property type="entry name" value="AAA+_ATPase"/>
</dbReference>
<dbReference type="GO" id="GO:0005524">
    <property type="term" value="F:ATP binding"/>
    <property type="evidence" value="ECO:0007669"/>
    <property type="project" value="UniProtKB-KW"/>
</dbReference>
<dbReference type="PROSITE" id="PS00211">
    <property type="entry name" value="ABC_TRANSPORTER_1"/>
    <property type="match status" value="1"/>
</dbReference>
<evidence type="ECO:0000256" key="3">
    <source>
        <dbReference type="ARBA" id="ARBA00022840"/>
    </source>
</evidence>
<evidence type="ECO:0000313" key="5">
    <source>
        <dbReference type="EMBL" id="KAB8033250.1"/>
    </source>
</evidence>
<dbReference type="GO" id="GO:0016887">
    <property type="term" value="F:ATP hydrolysis activity"/>
    <property type="evidence" value="ECO:0007669"/>
    <property type="project" value="InterPro"/>
</dbReference>
<protein>
    <submittedName>
        <fullName evidence="5">ATP-binding cassette domain-containing protein</fullName>
    </submittedName>
</protein>
<keyword evidence="3 5" id="KW-0067">ATP-binding</keyword>
<dbReference type="Proteomes" id="UP000442694">
    <property type="component" value="Unassembled WGS sequence"/>
</dbReference>
<proteinExistence type="predicted"/>
<gene>
    <name evidence="5" type="ORF">GCL57_00720</name>
</gene>
<evidence type="ECO:0000259" key="4">
    <source>
        <dbReference type="PROSITE" id="PS50893"/>
    </source>
</evidence>
<keyword evidence="1" id="KW-0813">Transport</keyword>
<accession>A0A833N6C5</accession>
<dbReference type="Pfam" id="PF00005">
    <property type="entry name" value="ABC_tran"/>
    <property type="match status" value="1"/>
</dbReference>
<keyword evidence="2" id="KW-0547">Nucleotide-binding</keyword>
<dbReference type="EMBL" id="WFLN01000004">
    <property type="protein sequence ID" value="KAB8033250.1"/>
    <property type="molecule type" value="Genomic_DNA"/>
</dbReference>
<dbReference type="InterPro" id="IPR003439">
    <property type="entry name" value="ABC_transporter-like_ATP-bd"/>
</dbReference>
<evidence type="ECO:0000313" key="6">
    <source>
        <dbReference type="Proteomes" id="UP000442694"/>
    </source>
</evidence>
<dbReference type="AlphaFoldDB" id="A0A833N6C5"/>
<name>A0A833N6C5_9BACT</name>
<dbReference type="SMART" id="SM00382">
    <property type="entry name" value="AAA"/>
    <property type="match status" value="1"/>
</dbReference>
<organism evidence="5 6">
    <name type="scientific">Fluviispira multicolorata</name>
    <dbReference type="NCBI Taxonomy" id="2654512"/>
    <lineage>
        <taxon>Bacteria</taxon>
        <taxon>Pseudomonadati</taxon>
        <taxon>Bdellovibrionota</taxon>
        <taxon>Oligoflexia</taxon>
        <taxon>Silvanigrellales</taxon>
        <taxon>Silvanigrellaceae</taxon>
        <taxon>Fluviispira</taxon>
    </lineage>
</organism>
<evidence type="ECO:0000256" key="2">
    <source>
        <dbReference type="ARBA" id="ARBA00022741"/>
    </source>
</evidence>
<sequence>MSYLSWENLVVGYPNKCPLIHPFSGEVNQPGIYAVIGQNGCGKSTLLKTWLGLIQPLQGKVCINNKPIPTEHDISQGIAYVPQFHAVNRYFHMTVQDFVKQGFGPKHKTTSADVQKILGMLSEWQLSGYENRSFHELSGGQKTRAMIARAIISKPKMLFLDEPLASLDSCCQLQLMDTLYDLSKEKKVCIFMIDHHFENFTSYISGKITFTRRHDQETSVVFI</sequence>
<feature type="domain" description="ABC transporter" evidence="4">
    <location>
        <begin position="4"/>
        <end position="223"/>
    </location>
</feature>
<evidence type="ECO:0000256" key="1">
    <source>
        <dbReference type="ARBA" id="ARBA00022448"/>
    </source>
</evidence>
<dbReference type="InterPro" id="IPR017871">
    <property type="entry name" value="ABC_transporter-like_CS"/>
</dbReference>
<dbReference type="PROSITE" id="PS50893">
    <property type="entry name" value="ABC_TRANSPORTER_2"/>
    <property type="match status" value="1"/>
</dbReference>
<keyword evidence="6" id="KW-1185">Reference proteome</keyword>
<dbReference type="InterPro" id="IPR027417">
    <property type="entry name" value="P-loop_NTPase"/>
</dbReference>
<comment type="caution">
    <text evidence="5">The sequence shown here is derived from an EMBL/GenBank/DDBJ whole genome shotgun (WGS) entry which is preliminary data.</text>
</comment>
<dbReference type="PANTHER" id="PTHR42734">
    <property type="entry name" value="METAL TRANSPORT SYSTEM ATP-BINDING PROTEIN TM_0124-RELATED"/>
    <property type="match status" value="1"/>
</dbReference>
<dbReference type="InterPro" id="IPR050153">
    <property type="entry name" value="Metal_Ion_Import_ABC"/>
</dbReference>
<dbReference type="Gene3D" id="3.40.50.300">
    <property type="entry name" value="P-loop containing nucleotide triphosphate hydrolases"/>
    <property type="match status" value="1"/>
</dbReference>